<dbReference type="Proteomes" id="UP000193391">
    <property type="component" value="Unassembled WGS sequence"/>
</dbReference>
<dbReference type="AlphaFoldDB" id="A0A1Y2L5G0"/>
<feature type="region of interest" description="Disordered" evidence="1">
    <location>
        <begin position="82"/>
        <end position="101"/>
    </location>
</feature>
<protein>
    <submittedName>
        <fullName evidence="2">Uncharacterized protein</fullName>
    </submittedName>
</protein>
<keyword evidence="3" id="KW-1185">Reference proteome</keyword>
<evidence type="ECO:0000313" key="2">
    <source>
        <dbReference type="EMBL" id="OSQ40378.1"/>
    </source>
</evidence>
<gene>
    <name evidence="2" type="ORF">TMES_00730</name>
</gene>
<sequence>MRGAICLKLIPDFSGALITSARKRLATFMSVVSLSVMLAACAGNAVGPGATNTSYGKNTLNGASYNDGAPRDRRADAAKIPPAAKPAAKGPGRVPNNQAASLAARKPPIKPAIKPKQTAAIPFVQIKAASLANLEGKAVEAKLGKPEMQRGEGSAKVWQYRSDRCALDVFFYPQGGKKQPVLVHMLARLRDGNGEIDLQDCLDEVVKDKQSHKG</sequence>
<dbReference type="EMBL" id="JFKA01000001">
    <property type="protein sequence ID" value="OSQ40378.1"/>
    <property type="molecule type" value="Genomic_DNA"/>
</dbReference>
<accession>A0A1Y2L5G0</accession>
<comment type="caution">
    <text evidence="2">The sequence shown here is derived from an EMBL/GenBank/DDBJ whole genome shotgun (WGS) entry which is preliminary data.</text>
</comment>
<proteinExistence type="predicted"/>
<dbReference type="STRING" id="1293891.TMES_00730"/>
<feature type="compositionally biased region" description="Low complexity" evidence="1">
    <location>
        <begin position="82"/>
        <end position="92"/>
    </location>
</feature>
<organism evidence="2 3">
    <name type="scientific">Thalassospira mesophila</name>
    <dbReference type="NCBI Taxonomy" id="1293891"/>
    <lineage>
        <taxon>Bacteria</taxon>
        <taxon>Pseudomonadati</taxon>
        <taxon>Pseudomonadota</taxon>
        <taxon>Alphaproteobacteria</taxon>
        <taxon>Rhodospirillales</taxon>
        <taxon>Thalassospiraceae</taxon>
        <taxon>Thalassospira</taxon>
    </lineage>
</organism>
<name>A0A1Y2L5G0_9PROT</name>
<evidence type="ECO:0000256" key="1">
    <source>
        <dbReference type="SAM" id="MobiDB-lite"/>
    </source>
</evidence>
<evidence type="ECO:0000313" key="3">
    <source>
        <dbReference type="Proteomes" id="UP000193391"/>
    </source>
</evidence>
<reference evidence="2 3" key="1">
    <citation type="submission" date="2014-03" db="EMBL/GenBank/DDBJ databases">
        <title>The draft genome sequence of Thalassospira mesophila JCM 18969.</title>
        <authorList>
            <person name="Lai Q."/>
            <person name="Shao Z."/>
        </authorList>
    </citation>
    <scope>NUCLEOTIDE SEQUENCE [LARGE SCALE GENOMIC DNA]</scope>
    <source>
        <strain evidence="2 3">JCM 18969</strain>
    </source>
</reference>